<gene>
    <name evidence="2" type="ORF">H8876_09980</name>
</gene>
<comment type="caution">
    <text evidence="2">The sequence shown here is derived from an EMBL/GenBank/DDBJ whole genome shotgun (WGS) entry which is preliminary data.</text>
</comment>
<evidence type="ECO:0000256" key="1">
    <source>
        <dbReference type="SAM" id="SignalP"/>
    </source>
</evidence>
<organism evidence="2 3">
    <name type="scientific">Lentihominibacter faecis</name>
    <dbReference type="NCBI Taxonomy" id="2764712"/>
    <lineage>
        <taxon>Bacteria</taxon>
        <taxon>Bacillati</taxon>
        <taxon>Bacillota</taxon>
        <taxon>Clostridia</taxon>
        <taxon>Peptostreptococcales</taxon>
        <taxon>Anaerovoracaceae</taxon>
        <taxon>Lentihominibacter</taxon>
    </lineage>
</organism>
<dbReference type="InterPro" id="IPR052018">
    <property type="entry name" value="PHP_domain"/>
</dbReference>
<proteinExistence type="predicted"/>
<accession>A0A923NCK9</accession>
<reference evidence="2" key="1">
    <citation type="submission" date="2020-08" db="EMBL/GenBank/DDBJ databases">
        <authorList>
            <person name="Liu C."/>
            <person name="Sun Q."/>
        </authorList>
    </citation>
    <scope>NUCLEOTIDE SEQUENCE</scope>
    <source>
        <strain evidence="2">BX16</strain>
    </source>
</reference>
<evidence type="ECO:0000313" key="2">
    <source>
        <dbReference type="EMBL" id="MBC6000328.1"/>
    </source>
</evidence>
<dbReference type="SUPFAM" id="SSF89550">
    <property type="entry name" value="PHP domain-like"/>
    <property type="match status" value="1"/>
</dbReference>
<feature type="chain" id="PRO_5037296318" evidence="1">
    <location>
        <begin position="29"/>
        <end position="835"/>
    </location>
</feature>
<name>A0A923NCK9_9FIRM</name>
<keyword evidence="3" id="KW-1185">Reference proteome</keyword>
<dbReference type="Proteomes" id="UP000644115">
    <property type="component" value="Unassembled WGS sequence"/>
</dbReference>
<dbReference type="PANTHER" id="PTHR42924:SF3">
    <property type="entry name" value="POLYMERASE_HISTIDINOL PHOSPHATASE N-TERMINAL DOMAIN-CONTAINING PROTEIN"/>
    <property type="match status" value="1"/>
</dbReference>
<dbReference type="Gene3D" id="2.60.40.1120">
    <property type="entry name" value="Carboxypeptidase-like, regulatory domain"/>
    <property type="match status" value="1"/>
</dbReference>
<dbReference type="EMBL" id="JACRWC010000116">
    <property type="protein sequence ID" value="MBC6000328.1"/>
    <property type="molecule type" value="Genomic_DNA"/>
</dbReference>
<dbReference type="GO" id="GO:0004534">
    <property type="term" value="F:5'-3' RNA exonuclease activity"/>
    <property type="evidence" value="ECO:0007669"/>
    <property type="project" value="TreeGrafter"/>
</dbReference>
<dbReference type="GO" id="GO:0035312">
    <property type="term" value="F:5'-3' DNA exonuclease activity"/>
    <property type="evidence" value="ECO:0007669"/>
    <property type="project" value="TreeGrafter"/>
</dbReference>
<evidence type="ECO:0000313" key="3">
    <source>
        <dbReference type="Proteomes" id="UP000644115"/>
    </source>
</evidence>
<dbReference type="InterPro" id="IPR016195">
    <property type="entry name" value="Pol/histidinol_Pase-like"/>
</dbReference>
<feature type="signal peptide" evidence="1">
    <location>
        <begin position="1"/>
        <end position="28"/>
    </location>
</feature>
<dbReference type="RefSeq" id="WP_249287625.1">
    <property type="nucleotide sequence ID" value="NZ_JACRWC010000116.1"/>
</dbReference>
<dbReference type="NCBIfam" id="NF038032">
    <property type="entry name" value="CehA_McbA_metalo"/>
    <property type="match status" value="1"/>
</dbReference>
<protein>
    <submittedName>
        <fullName evidence="2">CehA/McbA family metallohydrolase</fullName>
    </submittedName>
</protein>
<dbReference type="SUPFAM" id="SSF49464">
    <property type="entry name" value="Carboxypeptidase regulatory domain-like"/>
    <property type="match status" value="1"/>
</dbReference>
<keyword evidence="1" id="KW-0732">Signal</keyword>
<sequence>MKKKLIAGILSLIMAVTPFVSLPAISYADSGTCGVKQGATDIFEGMATDDKDITIWNDKMAVSFAVGSNNYWNMTKGSILDICAIDSSGKWGPDLVNDVELLMDLWTATGEYKGTDLRNDVKVTSSLSSDKKTVTVTSEYRYWVADPNKDGVNDDALPLDIKQVYTLKAGDSHLSMETTVTNPNETIDYGNETLNSSAAGKSSTGMFSGYSISTNAANMFGPYGYYPDTKATGIAIGNNENVKEYFGKFVTTYKDDYAVSLIMDGSDSYKGSSGYKDLYINQVIKAKQSYSFKGEVLVETANSTASVLDRIYARDSIGAGDTAMVSGTVTDEDGKPVEGVNVIVKKDGKYMCTTKSGSVNGAEVDKPKTIEQPMVWAITDKNGKYSFKLPKTTNNFDKEGTYKYKLKLEAAGYTSQTTDEFTLDSDKTQNFTIMTGAPVKLSAKDQNGKAIPFRVEISGVTYENKCAGISTYFSNSADKKTDIEFNLTQAKDVTFTASYGKNFESKAVPYKTNVTADGVEYEFKIHEIVDPKESGWVSMDNHQHSDYGDGATTPKDLFNAQIAAKLHYNLVSDHDTRINNIPMKKFSDQIGRPYISNMEVSPGWGHWGVLNVDFSEKETGNIVNASTATPPEIIKAGHAANALVIVHHPYSDYGFLHNQDSVAGGHADGWKDFDLLELQSTISSDGKTLEVLEKLTAENYKNINLDKLSSTIASAGVSQMDAKALVSAFAFWNAGEKKYLSAGSDQHQATNTALYPGIIRQYAKVGKDSKEAAKADSKAYLAALKDGRSYVTMGPLFFTYDGESFGDTISTGKKALKIDAQAVNGLEKVVLIETA</sequence>
<dbReference type="PANTHER" id="PTHR42924">
    <property type="entry name" value="EXONUCLEASE"/>
    <property type="match status" value="1"/>
</dbReference>
<dbReference type="AlphaFoldDB" id="A0A923NCK9"/>
<dbReference type="Gene3D" id="3.20.20.140">
    <property type="entry name" value="Metal-dependent hydrolases"/>
    <property type="match status" value="1"/>
</dbReference>
<dbReference type="InterPro" id="IPR008969">
    <property type="entry name" value="CarboxyPept-like_regulatory"/>
</dbReference>